<protein>
    <submittedName>
        <fullName evidence="4">GNAT family N-acetyltransferase</fullName>
    </submittedName>
</protein>
<dbReference type="CDD" id="cd04301">
    <property type="entry name" value="NAT_SF"/>
    <property type="match status" value="1"/>
</dbReference>
<keyword evidence="1" id="KW-0808">Transferase</keyword>
<sequence>MIRKCSKKDINELKNISYVTFDETFRRDNKKGNIDQYLANTFTLEKLQLELENENSFFYFIYYQESLAGYLKVNIKDAQTELFEGNNLEIERIYILNDFQKNGLGKQLYNKALEVAQALSCNHIWLGVWEQNQNAIAFYKSLGFKKIDEHAFYMGDERQIDHIMMNDL</sequence>
<evidence type="ECO:0000313" key="5">
    <source>
        <dbReference type="Proteomes" id="UP001204068"/>
    </source>
</evidence>
<comment type="caution">
    <text evidence="4">The sequence shown here is derived from an EMBL/GenBank/DDBJ whole genome shotgun (WGS) entry which is preliminary data.</text>
</comment>
<proteinExistence type="predicted"/>
<dbReference type="GO" id="GO:0016747">
    <property type="term" value="F:acyltransferase activity, transferring groups other than amino-acyl groups"/>
    <property type="evidence" value="ECO:0007669"/>
    <property type="project" value="InterPro"/>
</dbReference>
<feature type="domain" description="N-acetyltransferase" evidence="3">
    <location>
        <begin position="1"/>
        <end position="168"/>
    </location>
</feature>
<dbReference type="Pfam" id="PF00583">
    <property type="entry name" value="Acetyltransf_1"/>
    <property type="match status" value="1"/>
</dbReference>
<dbReference type="SUPFAM" id="SSF55729">
    <property type="entry name" value="Acyl-CoA N-acyltransferases (Nat)"/>
    <property type="match status" value="1"/>
</dbReference>
<keyword evidence="2" id="KW-0012">Acyltransferase</keyword>
<evidence type="ECO:0000256" key="1">
    <source>
        <dbReference type="ARBA" id="ARBA00022679"/>
    </source>
</evidence>
<dbReference type="Proteomes" id="UP001204068">
    <property type="component" value="Unassembled WGS sequence"/>
</dbReference>
<dbReference type="InterPro" id="IPR016181">
    <property type="entry name" value="Acyl_CoA_acyltransferase"/>
</dbReference>
<evidence type="ECO:0000259" key="3">
    <source>
        <dbReference type="PROSITE" id="PS51186"/>
    </source>
</evidence>
<dbReference type="PANTHER" id="PTHR43420:SF47">
    <property type="entry name" value="N-ACETYLTRANSFERASE DOMAIN-CONTAINING PROTEIN"/>
    <property type="match status" value="1"/>
</dbReference>
<dbReference type="RefSeq" id="WP_058610950.1">
    <property type="nucleotide sequence ID" value="NZ_CP067416.1"/>
</dbReference>
<dbReference type="PROSITE" id="PS51186">
    <property type="entry name" value="GNAT"/>
    <property type="match status" value="1"/>
</dbReference>
<dbReference type="EMBL" id="JANILD010000001">
    <property type="protein sequence ID" value="MCQ9302112.1"/>
    <property type="molecule type" value="Genomic_DNA"/>
</dbReference>
<name>A0AAW5LEH9_MAMSC</name>
<dbReference type="InterPro" id="IPR000182">
    <property type="entry name" value="GNAT_dom"/>
</dbReference>
<organism evidence="4 5">
    <name type="scientific">Mammaliicoccus sciuri</name>
    <name type="common">Staphylococcus sciuri</name>
    <dbReference type="NCBI Taxonomy" id="1296"/>
    <lineage>
        <taxon>Bacteria</taxon>
        <taxon>Bacillati</taxon>
        <taxon>Bacillota</taxon>
        <taxon>Bacilli</taxon>
        <taxon>Bacillales</taxon>
        <taxon>Staphylococcaceae</taxon>
        <taxon>Mammaliicoccus</taxon>
    </lineage>
</organism>
<accession>A0AAW5LEH9</accession>
<evidence type="ECO:0000313" key="4">
    <source>
        <dbReference type="EMBL" id="MCQ9302112.1"/>
    </source>
</evidence>
<dbReference type="PANTHER" id="PTHR43420">
    <property type="entry name" value="ACETYLTRANSFERASE"/>
    <property type="match status" value="1"/>
</dbReference>
<dbReference type="AlphaFoldDB" id="A0AAW5LEH9"/>
<evidence type="ECO:0000256" key="2">
    <source>
        <dbReference type="ARBA" id="ARBA00023315"/>
    </source>
</evidence>
<dbReference type="Gene3D" id="3.40.630.30">
    <property type="match status" value="1"/>
</dbReference>
<reference evidence="4" key="1">
    <citation type="submission" date="2022-07" db="EMBL/GenBank/DDBJ databases">
        <title>Bacterial species isolated from the porcine tonsil microbiota.</title>
        <authorList>
            <person name="Oliveira I.M.F."/>
        </authorList>
    </citation>
    <scope>NUCLEOTIDE SEQUENCE</scope>
    <source>
        <strain evidence="4">8QC2O2</strain>
    </source>
</reference>
<dbReference type="InterPro" id="IPR050680">
    <property type="entry name" value="YpeA/RimI_acetyltransf"/>
</dbReference>
<gene>
    <name evidence="4" type="ORF">NQ032_00595</name>
</gene>